<evidence type="ECO:0000256" key="3">
    <source>
        <dbReference type="SAM" id="MobiDB-lite"/>
    </source>
</evidence>
<feature type="domain" description="C2H2-type" evidence="4">
    <location>
        <begin position="191"/>
        <end position="221"/>
    </location>
</feature>
<dbReference type="GO" id="GO:0000455">
    <property type="term" value="P:enzyme-directed rRNA pseudouridine synthesis"/>
    <property type="evidence" value="ECO:0007669"/>
    <property type="project" value="TreeGrafter"/>
</dbReference>
<dbReference type="InterPro" id="IPR036236">
    <property type="entry name" value="Znf_C2H2_sf"/>
</dbReference>
<dbReference type="Pfam" id="PF00096">
    <property type="entry name" value="zf-C2H2"/>
    <property type="match status" value="1"/>
</dbReference>
<dbReference type="GO" id="GO:0008270">
    <property type="term" value="F:zinc ion binding"/>
    <property type="evidence" value="ECO:0007669"/>
    <property type="project" value="UniProtKB-KW"/>
</dbReference>
<dbReference type="AlphaFoldDB" id="A0A4T0I3I8"/>
<dbReference type="GO" id="GO:0008757">
    <property type="term" value="F:S-adenosylmethionine-dependent methyltransferase activity"/>
    <property type="evidence" value="ECO:0007669"/>
    <property type="project" value="UniProtKB-ARBA"/>
</dbReference>
<dbReference type="SUPFAM" id="SSF55120">
    <property type="entry name" value="Pseudouridine synthase"/>
    <property type="match status" value="1"/>
</dbReference>
<organism evidence="5 6">
    <name type="scientific">Wallemia ichthyophaga</name>
    <dbReference type="NCBI Taxonomy" id="245174"/>
    <lineage>
        <taxon>Eukaryota</taxon>
        <taxon>Fungi</taxon>
        <taxon>Dikarya</taxon>
        <taxon>Basidiomycota</taxon>
        <taxon>Wallemiomycotina</taxon>
        <taxon>Wallemiomycetes</taxon>
        <taxon>Wallemiales</taxon>
        <taxon>Wallemiaceae</taxon>
        <taxon>Wallemia</taxon>
    </lineage>
</organism>
<dbReference type="CDD" id="cd02440">
    <property type="entry name" value="AdoMet_MTases"/>
    <property type="match status" value="1"/>
</dbReference>
<dbReference type="InterPro" id="IPR013087">
    <property type="entry name" value="Znf_C2H2_type"/>
</dbReference>
<dbReference type="Proteomes" id="UP000306954">
    <property type="component" value="Unassembled WGS sequence"/>
</dbReference>
<dbReference type="SUPFAM" id="SSF57667">
    <property type="entry name" value="beta-beta-alpha zinc fingers"/>
    <property type="match status" value="1"/>
</dbReference>
<feature type="compositionally biased region" description="Basic and acidic residues" evidence="3">
    <location>
        <begin position="1"/>
        <end position="13"/>
    </location>
</feature>
<name>A0A4T0I3I8_WALIC</name>
<evidence type="ECO:0000256" key="2">
    <source>
        <dbReference type="PROSITE-ProRule" id="PRU00042"/>
    </source>
</evidence>
<dbReference type="InterPro" id="IPR006224">
    <property type="entry name" value="PsdUridine_synth_RluA-like_CS"/>
</dbReference>
<dbReference type="GO" id="GO:0009982">
    <property type="term" value="F:pseudouridine synthase activity"/>
    <property type="evidence" value="ECO:0007669"/>
    <property type="project" value="InterPro"/>
</dbReference>
<dbReference type="SUPFAM" id="SSF53335">
    <property type="entry name" value="S-adenosyl-L-methionine-dependent methyltransferases"/>
    <property type="match status" value="1"/>
</dbReference>
<sequence length="616" mass="70028">MSAEKYTDYRQPNDDLLWSPSTNASNNYSLSSMGVDSPPEYSSSLPPINILGRETTFNNSRSLPSSIPMNELSINPSHITVPPPLDFDLGLRLTDDNGVTITCPRYQQQEENSLDEKELDDDDYADDFVEGDFDDDDDWGCAHAEHGTSAKRGQSAYSHPRAKSPTPMVDTDITKRSRGRRVPTQDNQRVFKCPDARCQKVFVRNEHLKRHIKSLHRDEKPFECLDAGCNKRFTRLDNRLSIENYLDDLKFDFDYPPKPLHRLDYTTSGCLMLGRTERAAKQFSSALANNKITKEYWGLVENMDRVYHDQGVVQDPISLSSTGRPYIGGDKKAFTKWQVLRYNPETCVGLCKFVIQTGRKHQIRLHASHVLGWPILGDRLYGQSKSTKSSSVVHLHARSVEFERFYKSRSGKAHKEQVKVEAPIPREWTKKMEESKFDDLMENAPSPWKTLDMRIPDQPTNGLFSQMQWDSGLYLCDMICDGRGPFHDLSNKRVLEFGAGTGLPSLLSALKGSPHVVCSDYDDHYLIDNLRRNVTANSVRNVDVVGHIWGQDVAPLIPDGRKFNLILCADTLWMSDQLENLLKSLTATIDKQDESSRVVIIAGFHTNRPHWQKNTA</sequence>
<keyword evidence="2" id="KW-0479">Metal-binding</keyword>
<dbReference type="InterPro" id="IPR019410">
    <property type="entry name" value="Methyltransf_16"/>
</dbReference>
<evidence type="ECO:0000313" key="5">
    <source>
        <dbReference type="EMBL" id="TIB11931.1"/>
    </source>
</evidence>
<dbReference type="InterPro" id="IPR020103">
    <property type="entry name" value="PsdUridine_synth_cat_dom_sf"/>
</dbReference>
<protein>
    <recommendedName>
        <fullName evidence="4">C2H2-type domain-containing protein</fullName>
    </recommendedName>
</protein>
<reference evidence="5 6" key="1">
    <citation type="submission" date="2019-03" db="EMBL/GenBank/DDBJ databases">
        <title>Sequencing 23 genomes of Wallemia ichthyophaga.</title>
        <authorList>
            <person name="Gostincar C."/>
        </authorList>
    </citation>
    <scope>NUCLEOTIDE SEQUENCE [LARGE SCALE GENOMIC DNA]</scope>
    <source>
        <strain evidence="5 6">EXF-8621</strain>
    </source>
</reference>
<feature type="region of interest" description="Disordered" evidence="3">
    <location>
        <begin position="141"/>
        <end position="186"/>
    </location>
</feature>
<dbReference type="InterPro" id="IPR029063">
    <property type="entry name" value="SAM-dependent_MTases_sf"/>
</dbReference>
<evidence type="ECO:0000259" key="4">
    <source>
        <dbReference type="PROSITE" id="PS50157"/>
    </source>
</evidence>
<proteinExistence type="inferred from homology"/>
<dbReference type="InterPro" id="IPR006145">
    <property type="entry name" value="PsdUridine_synth_RsuA/RluA"/>
</dbReference>
<dbReference type="InterPro" id="IPR050188">
    <property type="entry name" value="RluA_PseudoU_synthase"/>
</dbReference>
<evidence type="ECO:0000256" key="1">
    <source>
        <dbReference type="ARBA" id="ARBA00010876"/>
    </source>
</evidence>
<dbReference type="Gene3D" id="3.30.2350.10">
    <property type="entry name" value="Pseudouridine synthase"/>
    <property type="match status" value="1"/>
</dbReference>
<dbReference type="EMBL" id="SPOF01000021">
    <property type="protein sequence ID" value="TIB11931.1"/>
    <property type="molecule type" value="Genomic_DNA"/>
</dbReference>
<dbReference type="GO" id="GO:0003723">
    <property type="term" value="F:RNA binding"/>
    <property type="evidence" value="ECO:0007669"/>
    <property type="project" value="InterPro"/>
</dbReference>
<feature type="compositionally biased region" description="Polar residues" evidence="3">
    <location>
        <begin position="19"/>
        <end position="41"/>
    </location>
</feature>
<feature type="region of interest" description="Disordered" evidence="3">
    <location>
        <begin position="1"/>
        <end position="41"/>
    </location>
</feature>
<dbReference type="Gene3D" id="3.30.160.60">
    <property type="entry name" value="Classic Zinc Finger"/>
    <property type="match status" value="1"/>
</dbReference>
<gene>
    <name evidence="5" type="ORF">E3P90_02219</name>
</gene>
<dbReference type="Pfam" id="PF00849">
    <property type="entry name" value="PseudoU_synth_2"/>
    <property type="match status" value="1"/>
</dbReference>
<feature type="region of interest" description="Disordered" evidence="3">
    <location>
        <begin position="102"/>
        <end position="128"/>
    </location>
</feature>
<dbReference type="PROSITE" id="PS01129">
    <property type="entry name" value="PSI_RLU"/>
    <property type="match status" value="1"/>
</dbReference>
<dbReference type="PROSITE" id="PS00028">
    <property type="entry name" value="ZINC_FINGER_C2H2_1"/>
    <property type="match status" value="1"/>
</dbReference>
<keyword evidence="2" id="KW-0862">Zinc</keyword>
<dbReference type="Pfam" id="PF10294">
    <property type="entry name" value="Methyltransf_16"/>
    <property type="match status" value="1"/>
</dbReference>
<dbReference type="CDD" id="cd02869">
    <property type="entry name" value="PseudoU_synth_RluA_like"/>
    <property type="match status" value="1"/>
</dbReference>
<feature type="compositionally biased region" description="Acidic residues" evidence="3">
    <location>
        <begin position="117"/>
        <end position="128"/>
    </location>
</feature>
<dbReference type="Gene3D" id="3.40.50.150">
    <property type="entry name" value="Vaccinia Virus protein VP39"/>
    <property type="match status" value="1"/>
</dbReference>
<comment type="similarity">
    <text evidence="1">Belongs to the pseudouridine synthase RluA family.</text>
</comment>
<keyword evidence="2" id="KW-0863">Zinc-finger</keyword>
<dbReference type="PANTHER" id="PTHR21600:SF87">
    <property type="entry name" value="RNA PSEUDOURIDYLATE SYNTHASE DOMAIN-CONTAINING PROTEIN 1"/>
    <property type="match status" value="1"/>
</dbReference>
<comment type="caution">
    <text evidence="5">The sequence shown here is derived from an EMBL/GenBank/DDBJ whole genome shotgun (WGS) entry which is preliminary data.</text>
</comment>
<dbReference type="PANTHER" id="PTHR21600">
    <property type="entry name" value="MITOCHONDRIAL RNA PSEUDOURIDINE SYNTHASE"/>
    <property type="match status" value="1"/>
</dbReference>
<accession>A0A4T0I3I8</accession>
<dbReference type="PROSITE" id="PS50157">
    <property type="entry name" value="ZINC_FINGER_C2H2_2"/>
    <property type="match status" value="1"/>
</dbReference>
<evidence type="ECO:0000313" key="6">
    <source>
        <dbReference type="Proteomes" id="UP000306954"/>
    </source>
</evidence>